<comment type="caution">
    <text evidence="1">The sequence shown here is derived from an EMBL/GenBank/DDBJ whole genome shotgun (WGS) entry which is preliminary data.</text>
</comment>
<reference evidence="1" key="1">
    <citation type="submission" date="2021-01" db="EMBL/GenBank/DDBJ databases">
        <title>A chromosome-scale assembly of European eel, Anguilla anguilla.</title>
        <authorList>
            <person name="Henkel C."/>
            <person name="Jong-Raadsen S.A."/>
            <person name="Dufour S."/>
            <person name="Weltzien F.-A."/>
            <person name="Palstra A.P."/>
            <person name="Pelster B."/>
            <person name="Spaink H.P."/>
            <person name="Van Den Thillart G.E."/>
            <person name="Jansen H."/>
            <person name="Zahm M."/>
            <person name="Klopp C."/>
            <person name="Cedric C."/>
            <person name="Louis A."/>
            <person name="Berthelot C."/>
            <person name="Parey E."/>
            <person name="Roest Crollius H."/>
            <person name="Montfort J."/>
            <person name="Robinson-Rechavi M."/>
            <person name="Bucao C."/>
            <person name="Bouchez O."/>
            <person name="Gislard M."/>
            <person name="Lluch J."/>
            <person name="Milhes M."/>
            <person name="Lampietro C."/>
            <person name="Lopez Roques C."/>
            <person name="Donnadieu C."/>
            <person name="Braasch I."/>
            <person name="Desvignes T."/>
            <person name="Postlethwait J."/>
            <person name="Bobe J."/>
            <person name="Guiguen Y."/>
            <person name="Dirks R."/>
        </authorList>
    </citation>
    <scope>NUCLEOTIDE SEQUENCE</scope>
    <source>
        <strain evidence="1">Tag_6206</strain>
        <tissue evidence="1">Liver</tissue>
    </source>
</reference>
<gene>
    <name evidence="1" type="ORF">ANANG_G00274270</name>
</gene>
<dbReference type="Proteomes" id="UP001044222">
    <property type="component" value="Chromosome 16"/>
</dbReference>
<name>A0A9D3LLM2_ANGAN</name>
<accession>A0A9D3LLM2</accession>
<keyword evidence="2" id="KW-1185">Reference proteome</keyword>
<evidence type="ECO:0000313" key="1">
    <source>
        <dbReference type="EMBL" id="KAG5833282.1"/>
    </source>
</evidence>
<dbReference type="EMBL" id="JAFIRN010000016">
    <property type="protein sequence ID" value="KAG5833282.1"/>
    <property type="molecule type" value="Genomic_DNA"/>
</dbReference>
<protein>
    <submittedName>
        <fullName evidence="1">Uncharacterized protein</fullName>
    </submittedName>
</protein>
<evidence type="ECO:0000313" key="2">
    <source>
        <dbReference type="Proteomes" id="UP001044222"/>
    </source>
</evidence>
<dbReference type="AlphaFoldDB" id="A0A9D3LLM2"/>
<sequence length="97" mass="10722">MKFEVRKVGVMQFQHRVDLKNMRFLILSLAVCFLLTSEVHAGGKSHSGPCGGRDCSGACKCFPEKGSRDLCRNMNCDIMRHVQPMALVLSASCSEKS</sequence>
<proteinExistence type="predicted"/>
<organism evidence="1 2">
    <name type="scientific">Anguilla anguilla</name>
    <name type="common">European freshwater eel</name>
    <name type="synonym">Muraena anguilla</name>
    <dbReference type="NCBI Taxonomy" id="7936"/>
    <lineage>
        <taxon>Eukaryota</taxon>
        <taxon>Metazoa</taxon>
        <taxon>Chordata</taxon>
        <taxon>Craniata</taxon>
        <taxon>Vertebrata</taxon>
        <taxon>Euteleostomi</taxon>
        <taxon>Actinopterygii</taxon>
        <taxon>Neopterygii</taxon>
        <taxon>Teleostei</taxon>
        <taxon>Anguilliformes</taxon>
        <taxon>Anguillidae</taxon>
        <taxon>Anguilla</taxon>
    </lineage>
</organism>